<dbReference type="AlphaFoldDB" id="A0A0N5B1L5"/>
<sequence length="83" mass="8687">MAQIVVNSPSTLTGPYSNPAAPQYYSTSIAPAPIAGLQTSSSLPHLQQQPQPQPPNMSAINTIATSQAVINPIPTVQSATRLY</sequence>
<name>A0A0N5B1L5_9BILA</name>
<evidence type="ECO:0000313" key="3">
    <source>
        <dbReference type="WBParaSite" id="SMUV_0001118401-mRNA-1"/>
    </source>
</evidence>
<proteinExistence type="predicted"/>
<accession>A0A0N5B1L5</accession>
<keyword evidence="2" id="KW-1185">Reference proteome</keyword>
<evidence type="ECO:0000256" key="1">
    <source>
        <dbReference type="SAM" id="MobiDB-lite"/>
    </source>
</evidence>
<evidence type="ECO:0000313" key="2">
    <source>
        <dbReference type="Proteomes" id="UP000046393"/>
    </source>
</evidence>
<organism evidence="2 3">
    <name type="scientific">Syphacia muris</name>
    <dbReference type="NCBI Taxonomy" id="451379"/>
    <lineage>
        <taxon>Eukaryota</taxon>
        <taxon>Metazoa</taxon>
        <taxon>Ecdysozoa</taxon>
        <taxon>Nematoda</taxon>
        <taxon>Chromadorea</taxon>
        <taxon>Rhabditida</taxon>
        <taxon>Spirurina</taxon>
        <taxon>Oxyuridomorpha</taxon>
        <taxon>Oxyuroidea</taxon>
        <taxon>Oxyuridae</taxon>
        <taxon>Syphacia</taxon>
    </lineage>
</organism>
<reference evidence="3" key="1">
    <citation type="submission" date="2017-02" db="UniProtKB">
        <authorList>
            <consortium name="WormBaseParasite"/>
        </authorList>
    </citation>
    <scope>IDENTIFICATION</scope>
</reference>
<feature type="compositionally biased region" description="Low complexity" evidence="1">
    <location>
        <begin position="39"/>
        <end position="50"/>
    </location>
</feature>
<feature type="region of interest" description="Disordered" evidence="1">
    <location>
        <begin position="39"/>
        <end position="58"/>
    </location>
</feature>
<protein>
    <submittedName>
        <fullName evidence="3">Protein muscleblind</fullName>
    </submittedName>
</protein>
<dbReference type="WBParaSite" id="SMUV_0001118401-mRNA-1">
    <property type="protein sequence ID" value="SMUV_0001118401-mRNA-1"/>
    <property type="gene ID" value="SMUV_0001118401"/>
</dbReference>
<dbReference type="Proteomes" id="UP000046393">
    <property type="component" value="Unplaced"/>
</dbReference>